<dbReference type="InterPro" id="IPR006171">
    <property type="entry name" value="TOPRIM_dom"/>
</dbReference>
<protein>
    <submittedName>
        <fullName evidence="2">TOPRIM domain</fullName>
    </submittedName>
</protein>
<name>A0AAN8ZBF2_9MAGN</name>
<dbReference type="InterPro" id="IPR027032">
    <property type="entry name" value="Twinkle-like"/>
</dbReference>
<comment type="caution">
    <text evidence="2">The sequence shown here is derived from an EMBL/GenBank/DDBJ whole genome shotgun (WGS) entry which is preliminary data.</text>
</comment>
<reference evidence="2 3" key="1">
    <citation type="submission" date="2023-12" db="EMBL/GenBank/DDBJ databases">
        <title>A high-quality genome assembly for Dillenia turbinata (Dilleniales).</title>
        <authorList>
            <person name="Chanderbali A."/>
        </authorList>
    </citation>
    <scope>NUCLEOTIDE SEQUENCE [LARGE SCALE GENOMIC DNA]</scope>
    <source>
        <strain evidence="2">LSX21</strain>
        <tissue evidence="2">Leaf</tissue>
    </source>
</reference>
<feature type="domain" description="Toprim" evidence="1">
    <location>
        <begin position="86"/>
        <end position="175"/>
    </location>
</feature>
<dbReference type="Proteomes" id="UP001370490">
    <property type="component" value="Unassembled WGS sequence"/>
</dbReference>
<evidence type="ECO:0000313" key="3">
    <source>
        <dbReference type="Proteomes" id="UP001370490"/>
    </source>
</evidence>
<dbReference type="GO" id="GO:0003697">
    <property type="term" value="F:single-stranded DNA binding"/>
    <property type="evidence" value="ECO:0007669"/>
    <property type="project" value="InterPro"/>
</dbReference>
<dbReference type="Pfam" id="PF13662">
    <property type="entry name" value="Toprim_4"/>
    <property type="match status" value="1"/>
</dbReference>
<dbReference type="AlphaFoldDB" id="A0AAN8ZBF2"/>
<dbReference type="PROSITE" id="PS50880">
    <property type="entry name" value="TOPRIM"/>
    <property type="match status" value="1"/>
</dbReference>
<dbReference type="SUPFAM" id="SSF56731">
    <property type="entry name" value="DNA primase core"/>
    <property type="match status" value="1"/>
</dbReference>
<dbReference type="InterPro" id="IPR034154">
    <property type="entry name" value="TOPRIM_DnaG/twinkle"/>
</dbReference>
<dbReference type="Gene3D" id="3.40.1360.10">
    <property type="match status" value="1"/>
</dbReference>
<dbReference type="SMART" id="SM00493">
    <property type="entry name" value="TOPRIM"/>
    <property type="match status" value="1"/>
</dbReference>
<proteinExistence type="predicted"/>
<dbReference type="PANTHER" id="PTHR12873">
    <property type="entry name" value="T7-LIKE MITOCHONDRIAL DNA HELICASE"/>
    <property type="match status" value="1"/>
</dbReference>
<gene>
    <name evidence="2" type="ORF">RJ641_001635</name>
</gene>
<dbReference type="PANTHER" id="PTHR12873:SF6">
    <property type="entry name" value="TOPRIM DOMAIN-CONTAINING PROTEIN"/>
    <property type="match status" value="1"/>
</dbReference>
<dbReference type="CDD" id="cd01029">
    <property type="entry name" value="TOPRIM_primases"/>
    <property type="match status" value="1"/>
</dbReference>
<dbReference type="GO" id="GO:0043139">
    <property type="term" value="F:5'-3' DNA helicase activity"/>
    <property type="evidence" value="ECO:0007669"/>
    <property type="project" value="InterPro"/>
</dbReference>
<evidence type="ECO:0000313" key="2">
    <source>
        <dbReference type="EMBL" id="KAK6932011.1"/>
    </source>
</evidence>
<dbReference type="EMBL" id="JBAMMX010000010">
    <property type="protein sequence ID" value="KAK6932011.1"/>
    <property type="molecule type" value="Genomic_DNA"/>
</dbReference>
<accession>A0AAN8ZBF2</accession>
<organism evidence="2 3">
    <name type="scientific">Dillenia turbinata</name>
    <dbReference type="NCBI Taxonomy" id="194707"/>
    <lineage>
        <taxon>Eukaryota</taxon>
        <taxon>Viridiplantae</taxon>
        <taxon>Streptophyta</taxon>
        <taxon>Embryophyta</taxon>
        <taxon>Tracheophyta</taxon>
        <taxon>Spermatophyta</taxon>
        <taxon>Magnoliopsida</taxon>
        <taxon>eudicotyledons</taxon>
        <taxon>Gunneridae</taxon>
        <taxon>Pentapetalae</taxon>
        <taxon>Dilleniales</taxon>
        <taxon>Dilleniaceae</taxon>
        <taxon>Dillenia</taxon>
    </lineage>
</organism>
<keyword evidence="3" id="KW-1185">Reference proteome</keyword>
<evidence type="ECO:0000259" key="1">
    <source>
        <dbReference type="PROSITE" id="PS50880"/>
    </source>
</evidence>
<sequence length="189" mass="21130">MSEEHLTLEPLGDKLIAYFFERMISEKTLKRNAVMQVSGDENVIAFTYKTNGVRVGCKYRSIGKKFWQDRGTEKSLYGLDDIKEAAEIIIVEGEIDKLSMEEVGFSNCVSVPSGAPSKVSAKELPSLEKASRIILATDGDAPGEALAEELARRLGKDKCWQVSWPKKDTFNYFKDANEVFVIAYFANSL</sequence>